<dbReference type="Pfam" id="PF13960">
    <property type="entry name" value="DUF4218"/>
    <property type="match status" value="1"/>
</dbReference>
<dbReference type="PANTHER" id="PTHR48258">
    <property type="entry name" value="DUF4218 DOMAIN-CONTAINING PROTEIN-RELATED"/>
    <property type="match status" value="1"/>
</dbReference>
<dbReference type="Proteomes" id="UP001289374">
    <property type="component" value="Unassembled WGS sequence"/>
</dbReference>
<evidence type="ECO:0000259" key="1">
    <source>
        <dbReference type="Pfam" id="PF13960"/>
    </source>
</evidence>
<reference evidence="2" key="1">
    <citation type="submission" date="2020-06" db="EMBL/GenBank/DDBJ databases">
        <authorList>
            <person name="Li T."/>
            <person name="Hu X."/>
            <person name="Zhang T."/>
            <person name="Song X."/>
            <person name="Zhang H."/>
            <person name="Dai N."/>
            <person name="Sheng W."/>
            <person name="Hou X."/>
            <person name="Wei L."/>
        </authorList>
    </citation>
    <scope>NUCLEOTIDE SEQUENCE</scope>
    <source>
        <strain evidence="2">K16</strain>
        <tissue evidence="2">Leaf</tissue>
    </source>
</reference>
<dbReference type="EMBL" id="JACGWL010000538">
    <property type="protein sequence ID" value="KAK4383631.1"/>
    <property type="molecule type" value="Genomic_DNA"/>
</dbReference>
<keyword evidence="3" id="KW-1185">Reference proteome</keyword>
<evidence type="ECO:0000313" key="2">
    <source>
        <dbReference type="EMBL" id="KAK4383631.1"/>
    </source>
</evidence>
<gene>
    <name evidence="2" type="ORF">Sango_2757000</name>
</gene>
<feature type="domain" description="DUF4218" evidence="1">
    <location>
        <begin position="85"/>
        <end position="171"/>
    </location>
</feature>
<name>A0AAE1T9L6_9LAMI</name>
<reference evidence="2" key="2">
    <citation type="journal article" date="2024" name="Plant">
        <title>Genomic evolution and insights into agronomic trait innovations of Sesamum species.</title>
        <authorList>
            <person name="Miao H."/>
            <person name="Wang L."/>
            <person name="Qu L."/>
            <person name="Liu H."/>
            <person name="Sun Y."/>
            <person name="Le M."/>
            <person name="Wang Q."/>
            <person name="Wei S."/>
            <person name="Zheng Y."/>
            <person name="Lin W."/>
            <person name="Duan Y."/>
            <person name="Cao H."/>
            <person name="Xiong S."/>
            <person name="Wang X."/>
            <person name="Wei L."/>
            <person name="Li C."/>
            <person name="Ma Q."/>
            <person name="Ju M."/>
            <person name="Zhao R."/>
            <person name="Li G."/>
            <person name="Mu C."/>
            <person name="Tian Q."/>
            <person name="Mei H."/>
            <person name="Zhang T."/>
            <person name="Gao T."/>
            <person name="Zhang H."/>
        </authorList>
    </citation>
    <scope>NUCLEOTIDE SEQUENCE</scope>
    <source>
        <strain evidence="2">K16</strain>
    </source>
</reference>
<evidence type="ECO:0000313" key="3">
    <source>
        <dbReference type="Proteomes" id="UP001289374"/>
    </source>
</evidence>
<comment type="caution">
    <text evidence="2">The sequence shown here is derived from an EMBL/GenBank/DDBJ whole genome shotgun (WGS) entry which is preliminary data.</text>
</comment>
<sequence length="197" mass="23029">MVWCGSSLKGFYVEASVNETTKEDFRKLEKPKSAKDETFTMHATLMWTVNALPAYGIASRWSIAVLWGGKFVWKTRVHSICRTILCSTTLDVNKVQELKASVAIIFCNLEKIFLLLLFDSMEHLIVHLPYEVRVGGLVQYRWMYLFERSFPNELDGKYHPKDLIIEELVATQFKVWFKYCVKSDLNYIDNDLLKLHY</sequence>
<dbReference type="AlphaFoldDB" id="A0AAE1T9L6"/>
<proteinExistence type="predicted"/>
<dbReference type="PANTHER" id="PTHR48258:SF3">
    <property type="entry name" value="FK506-BINDING PROTEIN 4-LIKE ISOFORM X1"/>
    <property type="match status" value="1"/>
</dbReference>
<organism evidence="2 3">
    <name type="scientific">Sesamum angolense</name>
    <dbReference type="NCBI Taxonomy" id="2727404"/>
    <lineage>
        <taxon>Eukaryota</taxon>
        <taxon>Viridiplantae</taxon>
        <taxon>Streptophyta</taxon>
        <taxon>Embryophyta</taxon>
        <taxon>Tracheophyta</taxon>
        <taxon>Spermatophyta</taxon>
        <taxon>Magnoliopsida</taxon>
        <taxon>eudicotyledons</taxon>
        <taxon>Gunneridae</taxon>
        <taxon>Pentapetalae</taxon>
        <taxon>asterids</taxon>
        <taxon>lamiids</taxon>
        <taxon>Lamiales</taxon>
        <taxon>Pedaliaceae</taxon>
        <taxon>Sesamum</taxon>
    </lineage>
</organism>
<protein>
    <recommendedName>
        <fullName evidence="1">DUF4218 domain-containing protein</fullName>
    </recommendedName>
</protein>
<dbReference type="InterPro" id="IPR025452">
    <property type="entry name" value="DUF4218"/>
</dbReference>
<accession>A0AAE1T9L6</accession>